<keyword evidence="4 6" id="KW-0720">Serine protease</keyword>
<proteinExistence type="inferred from homology"/>
<keyword evidence="7" id="KW-0732">Signal</keyword>
<evidence type="ECO:0000256" key="5">
    <source>
        <dbReference type="ARBA" id="ARBA00023157"/>
    </source>
</evidence>
<dbReference type="InterPro" id="IPR033116">
    <property type="entry name" value="TRYPSIN_SER"/>
</dbReference>
<reference evidence="9" key="1">
    <citation type="submission" date="2022-05" db="EMBL/GenBank/DDBJ databases">
        <authorList>
            <person name="Okamura Y."/>
        </authorList>
    </citation>
    <scope>NUCLEOTIDE SEQUENCE</scope>
</reference>
<dbReference type="CDD" id="cd00190">
    <property type="entry name" value="Tryp_SPc"/>
    <property type="match status" value="1"/>
</dbReference>
<dbReference type="PANTHER" id="PTHR24276">
    <property type="entry name" value="POLYSERASE-RELATED"/>
    <property type="match status" value="1"/>
</dbReference>
<dbReference type="EMBL" id="CALOZG010000040">
    <property type="protein sequence ID" value="CAH4034237.1"/>
    <property type="molecule type" value="Genomic_DNA"/>
</dbReference>
<dbReference type="Proteomes" id="UP001152562">
    <property type="component" value="Unassembled WGS sequence"/>
</dbReference>
<dbReference type="GO" id="GO:0006508">
    <property type="term" value="P:proteolysis"/>
    <property type="evidence" value="ECO:0007669"/>
    <property type="project" value="UniProtKB-KW"/>
</dbReference>
<organism evidence="9 10">
    <name type="scientific">Pieris brassicae</name>
    <name type="common">White butterfly</name>
    <name type="synonym">Large white butterfly</name>
    <dbReference type="NCBI Taxonomy" id="7116"/>
    <lineage>
        <taxon>Eukaryota</taxon>
        <taxon>Metazoa</taxon>
        <taxon>Ecdysozoa</taxon>
        <taxon>Arthropoda</taxon>
        <taxon>Hexapoda</taxon>
        <taxon>Insecta</taxon>
        <taxon>Pterygota</taxon>
        <taxon>Neoptera</taxon>
        <taxon>Endopterygota</taxon>
        <taxon>Lepidoptera</taxon>
        <taxon>Glossata</taxon>
        <taxon>Ditrysia</taxon>
        <taxon>Papilionoidea</taxon>
        <taxon>Pieridae</taxon>
        <taxon>Pierinae</taxon>
        <taxon>Pieris</taxon>
    </lineage>
</organism>
<name>A0A9P0XGM1_PIEBR</name>
<dbReference type="PROSITE" id="PS00134">
    <property type="entry name" value="TRYPSIN_HIS"/>
    <property type="match status" value="1"/>
</dbReference>
<keyword evidence="10" id="KW-1185">Reference proteome</keyword>
<feature type="signal peptide" evidence="7">
    <location>
        <begin position="1"/>
        <end position="16"/>
    </location>
</feature>
<feature type="domain" description="Peptidase S1" evidence="8">
    <location>
        <begin position="29"/>
        <end position="273"/>
    </location>
</feature>
<keyword evidence="5" id="KW-1015">Disulfide bond</keyword>
<dbReference type="PANTHER" id="PTHR24276:SF98">
    <property type="entry name" value="FI18310P1-RELATED"/>
    <property type="match status" value="1"/>
</dbReference>
<evidence type="ECO:0000256" key="3">
    <source>
        <dbReference type="ARBA" id="ARBA00022801"/>
    </source>
</evidence>
<accession>A0A9P0XGM1</accession>
<dbReference type="InterPro" id="IPR043504">
    <property type="entry name" value="Peptidase_S1_PA_chymotrypsin"/>
</dbReference>
<evidence type="ECO:0000256" key="7">
    <source>
        <dbReference type="SAM" id="SignalP"/>
    </source>
</evidence>
<comment type="caution">
    <text evidence="9">The sequence shown here is derived from an EMBL/GenBank/DDBJ whole genome shotgun (WGS) entry which is preliminary data.</text>
</comment>
<dbReference type="FunFam" id="2.40.10.10:FF:000034">
    <property type="entry name" value="Eupolytin"/>
    <property type="match status" value="1"/>
</dbReference>
<dbReference type="InterPro" id="IPR050430">
    <property type="entry name" value="Peptidase_S1"/>
</dbReference>
<dbReference type="InterPro" id="IPR018114">
    <property type="entry name" value="TRYPSIN_HIS"/>
</dbReference>
<dbReference type="GO" id="GO:0004252">
    <property type="term" value="F:serine-type endopeptidase activity"/>
    <property type="evidence" value="ECO:0007669"/>
    <property type="project" value="InterPro"/>
</dbReference>
<gene>
    <name evidence="9" type="ORF">PIBRA_LOCUS10441</name>
</gene>
<dbReference type="Pfam" id="PF00089">
    <property type="entry name" value="Trypsin"/>
    <property type="match status" value="1"/>
</dbReference>
<comment type="similarity">
    <text evidence="1">Belongs to the peptidase S1 family.</text>
</comment>
<evidence type="ECO:0000256" key="2">
    <source>
        <dbReference type="ARBA" id="ARBA00022670"/>
    </source>
</evidence>
<dbReference type="InterPro" id="IPR001254">
    <property type="entry name" value="Trypsin_dom"/>
</dbReference>
<evidence type="ECO:0000256" key="6">
    <source>
        <dbReference type="RuleBase" id="RU363034"/>
    </source>
</evidence>
<evidence type="ECO:0000256" key="1">
    <source>
        <dbReference type="ARBA" id="ARBA00007664"/>
    </source>
</evidence>
<evidence type="ECO:0000256" key="4">
    <source>
        <dbReference type="ARBA" id="ARBA00022825"/>
    </source>
</evidence>
<dbReference type="InterPro" id="IPR001314">
    <property type="entry name" value="Peptidase_S1A"/>
</dbReference>
<dbReference type="Gene3D" id="2.40.10.10">
    <property type="entry name" value="Trypsin-like serine proteases"/>
    <property type="match status" value="1"/>
</dbReference>
<dbReference type="PROSITE" id="PS00135">
    <property type="entry name" value="TRYPSIN_SER"/>
    <property type="match status" value="1"/>
</dbReference>
<evidence type="ECO:0000313" key="10">
    <source>
        <dbReference type="Proteomes" id="UP001152562"/>
    </source>
</evidence>
<dbReference type="SUPFAM" id="SSF50494">
    <property type="entry name" value="Trypsin-like serine proteases"/>
    <property type="match status" value="1"/>
</dbReference>
<dbReference type="AlphaFoldDB" id="A0A9P0XGM1"/>
<keyword evidence="3 6" id="KW-0378">Hydrolase</keyword>
<sequence length="379" mass="41853">MFVLVLVLLLSRGLLGESDVTEFGGDTRIVGGQDAPENFAVYQVSMRRQHKNKEHHWCGGSIIHEEWVLTASHCTYGVNPKELSIVVGSTQLQSGGDRYKIKKIINHEKYQKKDLRNDIALIRIDGKIKMKQNVQAIKLSKEPVPAGIACALTGWGNTDNNGTVPNKLQVLVFVSISNKQCNKRLRGAKFLPIDDKQFCVRAPDKKGGCNGDSGGPLVASDEKKGLVQVGVVSWGVPCAKNYPDVFASVSVNIRQREQIRTAKLLEFAKNPGSLTEPHFDDLQKAAKDFQEIIKCLTSRSVAEESRRLEADNKRLRTHVADLEGSLKALRRQSERSALPFSEVNLSQDPNFMKTLINQIQGHALGRCNDRCQIGGNGGS</sequence>
<feature type="chain" id="PRO_5040117812" description="Peptidase S1 domain-containing protein" evidence="7">
    <location>
        <begin position="17"/>
        <end position="379"/>
    </location>
</feature>
<dbReference type="PROSITE" id="PS50240">
    <property type="entry name" value="TRYPSIN_DOM"/>
    <property type="match status" value="1"/>
</dbReference>
<evidence type="ECO:0000259" key="8">
    <source>
        <dbReference type="PROSITE" id="PS50240"/>
    </source>
</evidence>
<protein>
    <recommendedName>
        <fullName evidence="8">Peptidase S1 domain-containing protein</fullName>
    </recommendedName>
</protein>
<keyword evidence="2 6" id="KW-0645">Protease</keyword>
<dbReference type="PRINTS" id="PR00722">
    <property type="entry name" value="CHYMOTRYPSIN"/>
</dbReference>
<dbReference type="SMART" id="SM00020">
    <property type="entry name" value="Tryp_SPc"/>
    <property type="match status" value="1"/>
</dbReference>
<dbReference type="InterPro" id="IPR009003">
    <property type="entry name" value="Peptidase_S1_PA"/>
</dbReference>
<evidence type="ECO:0000313" key="9">
    <source>
        <dbReference type="EMBL" id="CAH4034237.1"/>
    </source>
</evidence>